<keyword evidence="2" id="KW-1185">Reference proteome</keyword>
<name>A0A8I1GG29_9HYPH</name>
<sequence length="341" mass="35231">MAAVASALAATGCTATTADSLPALKADVSKQTVSGLSSGGYMAGQFQIANSSRVFGAGIVAAGPFGCAMSAGAKAIPFFPAALALNTAQAQNGCMADYLSSLGVLDAKRLLAQARKLADAGSIDPLSNLKASKIYLYSGANDSTVALAVVKAARDFYLAAGVPEANIDFVSGGPGGHAFSTAMAGNACETTEPPFVNNCKYDQAEAILRFLYGSLEPKGTAAEADFTVFDQRRYASSDATMADDGVVYVPPACREGGCRVHVVFHGCRQTRALVGDAVTKGSGFADWAATNRLIVLFPQVEASSANPRACWDWWGYTGLDFLTKNAPQMKAVSAMVDALGK</sequence>
<dbReference type="Gene3D" id="3.40.50.1820">
    <property type="entry name" value="alpha/beta hydrolase"/>
    <property type="match status" value="2"/>
</dbReference>
<dbReference type="SUPFAM" id="SSF53474">
    <property type="entry name" value="alpha/beta-Hydrolases"/>
    <property type="match status" value="1"/>
</dbReference>
<dbReference type="AlphaFoldDB" id="A0A8I1GG29"/>
<accession>A0A8I1GG29</accession>
<dbReference type="PANTHER" id="PTHR42972:SF8">
    <property type="entry name" value="POLYHYDROXYBUTYRATE DEPOLYMERASE"/>
    <property type="match status" value="1"/>
</dbReference>
<dbReference type="EMBL" id="JAEMUK010000079">
    <property type="protein sequence ID" value="MBJ7544474.1"/>
    <property type="molecule type" value="Genomic_DNA"/>
</dbReference>
<gene>
    <name evidence="1" type="ORF">JDN41_13040</name>
</gene>
<proteinExistence type="predicted"/>
<reference evidence="1 2" key="1">
    <citation type="submission" date="2020-12" db="EMBL/GenBank/DDBJ databases">
        <title>Revised draft genomes of Rhodomicrobium vannielii ATCC 17100 and Rhodomicrobium udaipurense JA643.</title>
        <authorList>
            <person name="Conners E.M."/>
            <person name="Davenport E.J."/>
            <person name="Bose A."/>
        </authorList>
    </citation>
    <scope>NUCLEOTIDE SEQUENCE [LARGE SCALE GENOMIC DNA]</scope>
    <source>
        <strain evidence="1 2">JA643</strain>
    </source>
</reference>
<dbReference type="InterPro" id="IPR029058">
    <property type="entry name" value="AB_hydrolase_fold"/>
</dbReference>
<evidence type="ECO:0000313" key="1">
    <source>
        <dbReference type="EMBL" id="MBJ7544474.1"/>
    </source>
</evidence>
<comment type="caution">
    <text evidence="1">The sequence shown here is derived from an EMBL/GenBank/DDBJ whole genome shotgun (WGS) entry which is preliminary data.</text>
</comment>
<protein>
    <submittedName>
        <fullName evidence="1">Poly(3-hydroxybutyrate) depolymerase</fullName>
    </submittedName>
</protein>
<evidence type="ECO:0000313" key="2">
    <source>
        <dbReference type="Proteomes" id="UP000623250"/>
    </source>
</evidence>
<dbReference type="RefSeq" id="WP_037239722.1">
    <property type="nucleotide sequence ID" value="NZ_JAEMUK010000079.1"/>
</dbReference>
<dbReference type="PANTHER" id="PTHR42972">
    <property type="entry name" value="TOL-PAL SYSTEM PROTEIN TOLB"/>
    <property type="match status" value="1"/>
</dbReference>
<dbReference type="Proteomes" id="UP000623250">
    <property type="component" value="Unassembled WGS sequence"/>
</dbReference>
<organism evidence="1 2">
    <name type="scientific">Rhodomicrobium udaipurense</name>
    <dbReference type="NCBI Taxonomy" id="1202716"/>
    <lineage>
        <taxon>Bacteria</taxon>
        <taxon>Pseudomonadati</taxon>
        <taxon>Pseudomonadota</taxon>
        <taxon>Alphaproteobacteria</taxon>
        <taxon>Hyphomicrobiales</taxon>
        <taxon>Hyphomicrobiaceae</taxon>
        <taxon>Rhodomicrobium</taxon>
    </lineage>
</organism>